<evidence type="ECO:0000256" key="2">
    <source>
        <dbReference type="ARBA" id="ARBA00022679"/>
    </source>
</evidence>
<keyword evidence="5" id="KW-1185">Reference proteome</keyword>
<evidence type="ECO:0000259" key="3">
    <source>
        <dbReference type="Pfam" id="PF13439"/>
    </source>
</evidence>
<keyword evidence="1 4" id="KW-0328">Glycosyltransferase</keyword>
<sequence length="388" mass="41359">MKVGIVCPYDWSAPGGVQVHIRDLAVALQRLGHEVSVLTPADDETDLPPYVVSTGGAVSVAYNGSRAKVAIGPISTRRVRRWIREGEFDVLHIHEPLAPSLSILSCWAARGPIVATWHSSMARSRILAAGFSIGQTALEKVSARIAVSEAARQTLVEHMGGDAVLIPNGVDCSLFGEGEPLDGWPGEGGALFFIGRIDEPRKGLPVLLAAMPDIIAAHPDVRLLVAGPGDVEEIEGDLPPEVAEHVTFLGLVSEETKARAFVSADIYVAPNTGGESFGIVLLEAMASGTPVLASDLEAFRRVTDEGRAGAAFANEDPEDLARAAIALLDDVEERERLSREGLLRAREFDWETVAKRVVEVYESVTVTGEKVSEDLRGQLVGRLARGGG</sequence>
<name>A0ABW1T0U0_9ACTN</name>
<organism evidence="4 5">
    <name type="scientific">Longivirga aurantiaca</name>
    <dbReference type="NCBI Taxonomy" id="1837743"/>
    <lineage>
        <taxon>Bacteria</taxon>
        <taxon>Bacillati</taxon>
        <taxon>Actinomycetota</taxon>
        <taxon>Actinomycetes</taxon>
        <taxon>Sporichthyales</taxon>
        <taxon>Sporichthyaceae</taxon>
        <taxon>Longivirga</taxon>
    </lineage>
</organism>
<dbReference type="EC" id="2.4.-.-" evidence="4"/>
<dbReference type="InterPro" id="IPR050194">
    <property type="entry name" value="Glycosyltransferase_grp1"/>
</dbReference>
<evidence type="ECO:0000313" key="5">
    <source>
        <dbReference type="Proteomes" id="UP001596138"/>
    </source>
</evidence>
<keyword evidence="2 4" id="KW-0808">Transferase</keyword>
<accession>A0ABW1T0U0</accession>
<proteinExistence type="predicted"/>
<dbReference type="Proteomes" id="UP001596138">
    <property type="component" value="Unassembled WGS sequence"/>
</dbReference>
<gene>
    <name evidence="4" type="ORF">ACFQGU_10555</name>
</gene>
<dbReference type="PANTHER" id="PTHR45947">
    <property type="entry name" value="SULFOQUINOVOSYL TRANSFERASE SQD2"/>
    <property type="match status" value="1"/>
</dbReference>
<dbReference type="PANTHER" id="PTHR45947:SF3">
    <property type="entry name" value="SULFOQUINOVOSYL TRANSFERASE SQD2"/>
    <property type="match status" value="1"/>
</dbReference>
<dbReference type="EMBL" id="JBHSTI010000008">
    <property type="protein sequence ID" value="MFC6238318.1"/>
    <property type="molecule type" value="Genomic_DNA"/>
</dbReference>
<dbReference type="Pfam" id="PF13439">
    <property type="entry name" value="Glyco_transf_4"/>
    <property type="match status" value="1"/>
</dbReference>
<feature type="domain" description="Glycosyltransferase subfamily 4-like N-terminal" evidence="3">
    <location>
        <begin position="14"/>
        <end position="173"/>
    </location>
</feature>
<dbReference type="InterPro" id="IPR028098">
    <property type="entry name" value="Glyco_trans_4-like_N"/>
</dbReference>
<protein>
    <submittedName>
        <fullName evidence="4">Glycosyltransferase family 4 protein</fullName>
        <ecNumber evidence="4">2.4.-.-</ecNumber>
    </submittedName>
</protein>
<dbReference type="CDD" id="cd03801">
    <property type="entry name" value="GT4_PimA-like"/>
    <property type="match status" value="1"/>
</dbReference>
<comment type="caution">
    <text evidence="4">The sequence shown here is derived from an EMBL/GenBank/DDBJ whole genome shotgun (WGS) entry which is preliminary data.</text>
</comment>
<reference evidence="5" key="1">
    <citation type="journal article" date="2019" name="Int. J. Syst. Evol. Microbiol.">
        <title>The Global Catalogue of Microorganisms (GCM) 10K type strain sequencing project: providing services to taxonomists for standard genome sequencing and annotation.</title>
        <authorList>
            <consortium name="The Broad Institute Genomics Platform"/>
            <consortium name="The Broad Institute Genome Sequencing Center for Infectious Disease"/>
            <person name="Wu L."/>
            <person name="Ma J."/>
        </authorList>
    </citation>
    <scope>NUCLEOTIDE SEQUENCE [LARGE SCALE GENOMIC DNA]</scope>
    <source>
        <strain evidence="5">CGMCC 4.7317</strain>
    </source>
</reference>
<dbReference type="Gene3D" id="3.40.50.2000">
    <property type="entry name" value="Glycogen Phosphorylase B"/>
    <property type="match status" value="2"/>
</dbReference>
<dbReference type="RefSeq" id="WP_386766430.1">
    <property type="nucleotide sequence ID" value="NZ_JBHSTI010000008.1"/>
</dbReference>
<evidence type="ECO:0000313" key="4">
    <source>
        <dbReference type="EMBL" id="MFC6238318.1"/>
    </source>
</evidence>
<dbReference type="SUPFAM" id="SSF53756">
    <property type="entry name" value="UDP-Glycosyltransferase/glycogen phosphorylase"/>
    <property type="match status" value="1"/>
</dbReference>
<evidence type="ECO:0000256" key="1">
    <source>
        <dbReference type="ARBA" id="ARBA00022676"/>
    </source>
</evidence>
<dbReference type="GO" id="GO:0016757">
    <property type="term" value="F:glycosyltransferase activity"/>
    <property type="evidence" value="ECO:0007669"/>
    <property type="project" value="UniProtKB-KW"/>
</dbReference>
<dbReference type="Pfam" id="PF13692">
    <property type="entry name" value="Glyco_trans_1_4"/>
    <property type="match status" value="1"/>
</dbReference>